<evidence type="ECO:0000256" key="4">
    <source>
        <dbReference type="ARBA" id="ARBA00022679"/>
    </source>
</evidence>
<dbReference type="GO" id="GO:0005886">
    <property type="term" value="C:plasma membrane"/>
    <property type="evidence" value="ECO:0007669"/>
    <property type="project" value="UniProtKB-SubCell"/>
</dbReference>
<keyword evidence="3 10" id="KW-0328">Glycosyltransferase</keyword>
<comment type="similarity">
    <text evidence="10">Belongs to the glycosyltransferase 28 family. MurG subfamily.</text>
</comment>
<dbReference type="PANTHER" id="PTHR21015:SF27">
    <property type="entry name" value="UDP-N-ACETYLGLUCOSAMINE--N-ACETYLMURAMYL-(PENTAPEPTIDE) PYROPHOSPHORYL-UNDECAPRENOL N-ACETYLGLUCOSAMINE TRANSFERASE"/>
    <property type="match status" value="1"/>
</dbReference>
<name>A0A2M6WD29_9BACT</name>
<protein>
    <recommendedName>
        <fullName evidence="10">UDP-N-acetylglucosamine--N-acetylmuramyl-(pentapeptide) pyrophosphoryl-undecaprenol N-acetylglucosamine transferase</fullName>
        <ecNumber evidence="10">2.4.1.227</ecNumber>
    </recommendedName>
    <alternativeName>
        <fullName evidence="10">Undecaprenyl-PP-MurNAc-pentapeptide-UDPGlcNAc GlcNAc transferase</fullName>
    </alternativeName>
</protein>
<evidence type="ECO:0000256" key="9">
    <source>
        <dbReference type="ARBA" id="ARBA00023316"/>
    </source>
</evidence>
<dbReference type="UniPathway" id="UPA00219"/>
<dbReference type="GO" id="GO:0071555">
    <property type="term" value="P:cell wall organization"/>
    <property type="evidence" value="ECO:0007669"/>
    <property type="project" value="UniProtKB-KW"/>
</dbReference>
<evidence type="ECO:0000259" key="12">
    <source>
        <dbReference type="Pfam" id="PF04101"/>
    </source>
</evidence>
<dbReference type="Pfam" id="PF04101">
    <property type="entry name" value="Glyco_tran_28_C"/>
    <property type="match status" value="1"/>
</dbReference>
<evidence type="ECO:0000256" key="1">
    <source>
        <dbReference type="ARBA" id="ARBA00022475"/>
    </source>
</evidence>
<accession>A0A2M6WD29</accession>
<dbReference type="GO" id="GO:0051991">
    <property type="term" value="F:UDP-N-acetyl-D-glucosamine:N-acetylmuramoyl-L-alanyl-D-glutamyl-meso-2,6-diaminopimelyl-D-alanyl-D-alanine-diphosphoundecaprenol 4-beta-N-acetylglucosaminlytransferase activity"/>
    <property type="evidence" value="ECO:0007669"/>
    <property type="project" value="RHEA"/>
</dbReference>
<evidence type="ECO:0000313" key="13">
    <source>
        <dbReference type="EMBL" id="PIT90701.1"/>
    </source>
</evidence>
<reference evidence="14" key="1">
    <citation type="submission" date="2017-09" db="EMBL/GenBank/DDBJ databases">
        <title>Depth-based differentiation of microbial function through sediment-hosted aquifers and enrichment of novel symbionts in the deep terrestrial subsurface.</title>
        <authorList>
            <person name="Probst A.J."/>
            <person name="Ladd B."/>
            <person name="Jarett J.K."/>
            <person name="Geller-Mcgrath D.E."/>
            <person name="Sieber C.M.K."/>
            <person name="Emerson J.B."/>
            <person name="Anantharaman K."/>
            <person name="Thomas B.C."/>
            <person name="Malmstrom R."/>
            <person name="Stieglmeier M."/>
            <person name="Klingl A."/>
            <person name="Woyke T."/>
            <person name="Ryan C.M."/>
            <person name="Banfield J.F."/>
        </authorList>
    </citation>
    <scope>NUCLEOTIDE SEQUENCE [LARGE SCALE GENOMIC DNA]</scope>
</reference>
<dbReference type="InterPro" id="IPR006009">
    <property type="entry name" value="GlcNAc_MurG"/>
</dbReference>
<evidence type="ECO:0000256" key="5">
    <source>
        <dbReference type="ARBA" id="ARBA00022960"/>
    </source>
</evidence>
<dbReference type="InterPro" id="IPR007235">
    <property type="entry name" value="Glyco_trans_28_C"/>
</dbReference>
<keyword evidence="9 10" id="KW-0961">Cell wall biogenesis/degradation</keyword>
<gene>
    <name evidence="10" type="primary">murG</name>
    <name evidence="13" type="ORF">COU22_00675</name>
</gene>
<dbReference type="Pfam" id="PF03033">
    <property type="entry name" value="Glyco_transf_28"/>
    <property type="match status" value="1"/>
</dbReference>
<keyword evidence="8 10" id="KW-0131">Cell cycle</keyword>
<evidence type="ECO:0000256" key="3">
    <source>
        <dbReference type="ARBA" id="ARBA00022676"/>
    </source>
</evidence>
<comment type="caution">
    <text evidence="13">The sequence shown here is derived from an EMBL/GenBank/DDBJ whole genome shotgun (WGS) entry which is preliminary data.</text>
</comment>
<feature type="binding site" evidence="10">
    <location>
        <position position="276"/>
    </location>
    <ligand>
        <name>UDP-N-acetyl-alpha-D-glucosamine</name>
        <dbReference type="ChEBI" id="CHEBI:57705"/>
    </ligand>
</feature>
<keyword evidence="6 10" id="KW-0573">Peptidoglycan synthesis</keyword>
<dbReference type="GO" id="GO:0050511">
    <property type="term" value="F:undecaprenyldiphospho-muramoylpentapeptide beta-N-acetylglucosaminyltransferase activity"/>
    <property type="evidence" value="ECO:0007669"/>
    <property type="project" value="UniProtKB-UniRule"/>
</dbReference>
<dbReference type="AlphaFoldDB" id="A0A2M6WD29"/>
<dbReference type="PANTHER" id="PTHR21015">
    <property type="entry name" value="UDP-N-ACETYLGLUCOSAMINE--N-ACETYLMURAMYL-(PENTAPEPTIDE) PYROPHOSPHORYL-UNDECAPRENOL N-ACETYLGLUCOSAMINE TRANSFERASE 1"/>
    <property type="match status" value="1"/>
</dbReference>
<keyword evidence="7 10" id="KW-0472">Membrane</keyword>
<evidence type="ECO:0000256" key="7">
    <source>
        <dbReference type="ARBA" id="ARBA00023136"/>
    </source>
</evidence>
<comment type="pathway">
    <text evidence="10">Cell wall biogenesis; peptidoglycan biosynthesis.</text>
</comment>
<evidence type="ECO:0000256" key="10">
    <source>
        <dbReference type="HAMAP-Rule" id="MF_00033"/>
    </source>
</evidence>
<evidence type="ECO:0000256" key="6">
    <source>
        <dbReference type="ARBA" id="ARBA00022984"/>
    </source>
</evidence>
<dbReference type="Proteomes" id="UP000230543">
    <property type="component" value="Unassembled WGS sequence"/>
</dbReference>
<dbReference type="GO" id="GO:0005975">
    <property type="term" value="P:carbohydrate metabolic process"/>
    <property type="evidence" value="ECO:0007669"/>
    <property type="project" value="InterPro"/>
</dbReference>
<evidence type="ECO:0000256" key="2">
    <source>
        <dbReference type="ARBA" id="ARBA00022618"/>
    </source>
</evidence>
<sequence length="343" mass="37972">MKIVLTGGGTLGSVSPLVGIWQALKAQDSQLEALFIGTKTGPEKDFLKQYSLDFKTVPAGKFRRYFSLKNLLIPFVSLIGFLKALRLLAEFKPNLIVSAGGFVAIPVILAGKLLGSKVLIHQLDIKPTLSNKLVSGLADKITVTFEKSLNDYNRKKTEVVGSLLRQEINEVINQAKEKNILVLGGGTGALAINQLVAKTAPFLPKDFQIIHMTGKGKKVKVLDQNNYHQFEFLDNDYYQKIAESSLVISRAGLSTLLELSFLKKPAIVIPIPSSHQEDNAEYLAAKKACFYFKQNELTPKKLAEKIKEIIDNKEQLSQISDNIFKIADYNGAKKIVKIINNLK</sequence>
<dbReference type="SUPFAM" id="SSF53756">
    <property type="entry name" value="UDP-Glycosyltransferase/glycogen phosphorylase"/>
    <property type="match status" value="1"/>
</dbReference>
<dbReference type="GO" id="GO:0009252">
    <property type="term" value="P:peptidoglycan biosynthetic process"/>
    <property type="evidence" value="ECO:0007669"/>
    <property type="project" value="UniProtKB-UniRule"/>
</dbReference>
<evidence type="ECO:0000313" key="14">
    <source>
        <dbReference type="Proteomes" id="UP000230543"/>
    </source>
</evidence>
<organism evidence="13 14">
    <name type="scientific">Candidatus Komeilibacteria bacterium CG10_big_fil_rev_8_21_14_0_10_41_13</name>
    <dbReference type="NCBI Taxonomy" id="1974476"/>
    <lineage>
        <taxon>Bacteria</taxon>
        <taxon>Candidatus Komeiliibacteriota</taxon>
    </lineage>
</organism>
<keyword evidence="2 10" id="KW-0132">Cell division</keyword>
<evidence type="ECO:0000259" key="11">
    <source>
        <dbReference type="Pfam" id="PF03033"/>
    </source>
</evidence>
<feature type="domain" description="Glycosyl transferase family 28 C-terminal" evidence="12">
    <location>
        <begin position="180"/>
        <end position="329"/>
    </location>
</feature>
<proteinExistence type="inferred from homology"/>
<dbReference type="InterPro" id="IPR004276">
    <property type="entry name" value="GlycoTrans_28_N"/>
</dbReference>
<feature type="domain" description="Glycosyltransferase family 28 N-terminal" evidence="11">
    <location>
        <begin position="3"/>
        <end position="141"/>
    </location>
</feature>
<comment type="catalytic activity">
    <reaction evidence="10">
        <text>di-trans,octa-cis-undecaprenyl diphospho-N-acetyl-alpha-D-muramoyl-L-alanyl-D-glutamyl-meso-2,6-diaminopimeloyl-D-alanyl-D-alanine + UDP-N-acetyl-alpha-D-glucosamine = di-trans,octa-cis-undecaprenyl diphospho-[N-acetyl-alpha-D-glucosaminyl-(1-&gt;4)]-N-acetyl-alpha-D-muramoyl-L-alanyl-D-glutamyl-meso-2,6-diaminopimeloyl-D-alanyl-D-alanine + UDP + H(+)</text>
        <dbReference type="Rhea" id="RHEA:31227"/>
        <dbReference type="ChEBI" id="CHEBI:15378"/>
        <dbReference type="ChEBI" id="CHEBI:57705"/>
        <dbReference type="ChEBI" id="CHEBI:58223"/>
        <dbReference type="ChEBI" id="CHEBI:61387"/>
        <dbReference type="ChEBI" id="CHEBI:61388"/>
        <dbReference type="EC" id="2.4.1.227"/>
    </reaction>
</comment>
<dbReference type="HAMAP" id="MF_00033">
    <property type="entry name" value="MurG"/>
    <property type="match status" value="1"/>
</dbReference>
<dbReference type="GO" id="GO:0051301">
    <property type="term" value="P:cell division"/>
    <property type="evidence" value="ECO:0007669"/>
    <property type="project" value="UniProtKB-KW"/>
</dbReference>
<dbReference type="Gene3D" id="3.40.50.2000">
    <property type="entry name" value="Glycogen Phosphorylase B"/>
    <property type="match status" value="2"/>
</dbReference>
<dbReference type="EMBL" id="PFBO01000021">
    <property type="protein sequence ID" value="PIT90701.1"/>
    <property type="molecule type" value="Genomic_DNA"/>
</dbReference>
<comment type="subcellular location">
    <subcellularLocation>
        <location evidence="10">Cell membrane</location>
        <topology evidence="10">Peripheral membrane protein</topology>
        <orientation evidence="10">Cytoplasmic side</orientation>
    </subcellularLocation>
</comment>
<evidence type="ECO:0000256" key="8">
    <source>
        <dbReference type="ARBA" id="ARBA00023306"/>
    </source>
</evidence>
<dbReference type="GO" id="GO:0008360">
    <property type="term" value="P:regulation of cell shape"/>
    <property type="evidence" value="ECO:0007669"/>
    <property type="project" value="UniProtKB-KW"/>
</dbReference>
<keyword evidence="5 10" id="KW-0133">Cell shape</keyword>
<dbReference type="EC" id="2.4.1.227" evidence="10"/>
<feature type="binding site" evidence="10">
    <location>
        <position position="165"/>
    </location>
    <ligand>
        <name>UDP-N-acetyl-alpha-D-glucosamine</name>
        <dbReference type="ChEBI" id="CHEBI:57705"/>
    </ligand>
</feature>
<comment type="caution">
    <text evidence="10">Lacks conserved residue(s) required for the propagation of feature annotation.</text>
</comment>
<keyword evidence="4 10" id="KW-0808">Transferase</keyword>
<dbReference type="CDD" id="cd03785">
    <property type="entry name" value="GT28_MurG"/>
    <property type="match status" value="1"/>
</dbReference>
<keyword evidence="1 10" id="KW-1003">Cell membrane</keyword>
<comment type="function">
    <text evidence="10">Cell wall formation. Catalyzes the transfer of a GlcNAc subunit on undecaprenyl-pyrophosphoryl-MurNAc-pentapeptide (lipid intermediate I) to form undecaprenyl-pyrophosphoryl-MurNAc-(pentapeptide)GlcNAc (lipid intermediate II).</text>
</comment>